<dbReference type="PANTHER" id="PTHR38731">
    <property type="entry name" value="LIPL45-RELATED LIPOPROTEIN-RELATED"/>
    <property type="match status" value="1"/>
</dbReference>
<dbReference type="Proteomes" id="UP001262410">
    <property type="component" value="Unassembled WGS sequence"/>
</dbReference>
<organism evidence="2 3">
    <name type="scientific">Inquilinus ginsengisoli</name>
    <dbReference type="NCBI Taxonomy" id="363840"/>
    <lineage>
        <taxon>Bacteria</taxon>
        <taxon>Pseudomonadati</taxon>
        <taxon>Pseudomonadota</taxon>
        <taxon>Alphaproteobacteria</taxon>
        <taxon>Rhodospirillales</taxon>
        <taxon>Rhodospirillaceae</taxon>
        <taxon>Inquilinus</taxon>
    </lineage>
</organism>
<feature type="domain" description="FecR protein" evidence="1">
    <location>
        <begin position="183"/>
        <end position="272"/>
    </location>
</feature>
<dbReference type="InterPro" id="IPR006860">
    <property type="entry name" value="FecR"/>
</dbReference>
<dbReference type="RefSeq" id="WP_309793845.1">
    <property type="nucleotide sequence ID" value="NZ_JAVDPW010000003.1"/>
</dbReference>
<reference evidence="2 3" key="1">
    <citation type="submission" date="2023-07" db="EMBL/GenBank/DDBJ databases">
        <title>Sorghum-associated microbial communities from plants grown in Nebraska, USA.</title>
        <authorList>
            <person name="Schachtman D."/>
        </authorList>
    </citation>
    <scope>NUCLEOTIDE SEQUENCE [LARGE SCALE GENOMIC DNA]</scope>
    <source>
        <strain evidence="2 3">584</strain>
    </source>
</reference>
<dbReference type="Pfam" id="PF09136">
    <property type="entry name" value="Glucodextran_B"/>
    <property type="match status" value="1"/>
</dbReference>
<accession>A0ABU1JLS1</accession>
<dbReference type="Pfam" id="PF04773">
    <property type="entry name" value="FecR"/>
    <property type="match status" value="1"/>
</dbReference>
<evidence type="ECO:0000313" key="2">
    <source>
        <dbReference type="EMBL" id="MDR6289561.1"/>
    </source>
</evidence>
<dbReference type="Gene3D" id="2.60.120.1440">
    <property type="match status" value="1"/>
</dbReference>
<dbReference type="Gene3D" id="2.60.40.10">
    <property type="entry name" value="Immunoglobulins"/>
    <property type="match status" value="3"/>
</dbReference>
<dbReference type="InterPro" id="IPR036116">
    <property type="entry name" value="FN3_sf"/>
</dbReference>
<gene>
    <name evidence="2" type="ORF">E9232_002076</name>
</gene>
<keyword evidence="3" id="KW-1185">Reference proteome</keyword>
<dbReference type="InterPro" id="IPR013783">
    <property type="entry name" value="Ig-like_fold"/>
</dbReference>
<sequence length="765" mass="81422">MAALVLTASIPVARAETVEIRLEPNQTIRQISERYLGDPDLWPEILKASDLASVAQLSPGQPLRVPVDLVAAAMRALERCADQIRLANLAGAQLFAPDEIGKAVDLYDRALGRRVERAWGDAKDLALESHSEATKALTLSEERRDEAAEALLSDRNGRVEAQKPEDLAWNDAQLRAVLVEEEKVRTLSESTAQLTFRDASRLRLSANSNAIIQEMRYDPLTRHEEAKVSLVEGDFYALLGSDSERTSFAVDIPEAKARIESGDFWVSSNASGARFTNYDDRPVAVAARGETVVLGRNEGLVLSDKGKAGEKRAVLDAPRLSAPANDGVAYNSAADLAWTGPKDAGGYWLEIASNQSFDTMLVSEFGLQKPSFSAERLPPGEYYWRVSALDAFGLPGERSAPWRFTVVVDKVAPFLRIDAPGEGAIERDAAIEIRGETEPGTVVSVNGRPVEVSALGRIAAPLAASEGENRLEIIAADPAGNVTRLMRSFSHMPDRSEAVVLDASIPRDPAGRILAGGDTVSLAGRTKPDSRIDIVGADGALRGSAASDPAGRFALNIALSADEDSLSIVVTAPSGFSTAQKLDITVDRERPTITLSEELPRLTASETVFVKGQVAKAGATLLLNGGEIMLKDGAFDEIVSLHAGDNPIELVATDGLGNTDVARFTVTLDEEPPRLVAAKLTPETGDAGSFAAIEVRASDASGLAATALATVGYGAEAADGVLRFNRATQTYQGSIPVPRGGLKSAAVRQVELTDAAGNRQSYRVD</sequence>
<dbReference type="EMBL" id="JAVDPW010000003">
    <property type="protein sequence ID" value="MDR6289561.1"/>
    <property type="molecule type" value="Genomic_DNA"/>
</dbReference>
<evidence type="ECO:0000259" key="1">
    <source>
        <dbReference type="Pfam" id="PF04773"/>
    </source>
</evidence>
<dbReference type="PANTHER" id="PTHR38731:SF3">
    <property type="entry name" value="BLL6125 PROTEIN"/>
    <property type="match status" value="1"/>
</dbReference>
<proteinExistence type="predicted"/>
<dbReference type="SUPFAM" id="SSF49265">
    <property type="entry name" value="Fibronectin type III"/>
    <property type="match status" value="1"/>
</dbReference>
<protein>
    <recommendedName>
        <fullName evidence="1">FecR protein domain-containing protein</fullName>
    </recommendedName>
</protein>
<name>A0ABU1JLS1_9PROT</name>
<evidence type="ECO:0000313" key="3">
    <source>
        <dbReference type="Proteomes" id="UP001262410"/>
    </source>
</evidence>
<comment type="caution">
    <text evidence="2">The sequence shown here is derived from an EMBL/GenBank/DDBJ whole genome shotgun (WGS) entry which is preliminary data.</text>
</comment>